<keyword evidence="3" id="KW-0804">Transcription</keyword>
<evidence type="ECO:0000256" key="3">
    <source>
        <dbReference type="ARBA" id="ARBA00023163"/>
    </source>
</evidence>
<dbReference type="PANTHER" id="PTHR47506:SF1">
    <property type="entry name" value="HTH-TYPE TRANSCRIPTIONAL REGULATOR YJDC"/>
    <property type="match status" value="1"/>
</dbReference>
<keyword evidence="1" id="KW-0805">Transcription regulation</keyword>
<evidence type="ECO:0000313" key="7">
    <source>
        <dbReference type="Proteomes" id="UP000563426"/>
    </source>
</evidence>
<dbReference type="EMBL" id="JABFJV010000037">
    <property type="protein sequence ID" value="NOK33423.1"/>
    <property type="molecule type" value="Genomic_DNA"/>
</dbReference>
<dbReference type="Pfam" id="PF00440">
    <property type="entry name" value="TetR_N"/>
    <property type="match status" value="1"/>
</dbReference>
<dbReference type="InterPro" id="IPR011075">
    <property type="entry name" value="TetR_C"/>
</dbReference>
<dbReference type="Pfam" id="PF16925">
    <property type="entry name" value="TetR_C_13"/>
    <property type="match status" value="1"/>
</dbReference>
<dbReference type="GO" id="GO:0003677">
    <property type="term" value="F:DNA binding"/>
    <property type="evidence" value="ECO:0007669"/>
    <property type="project" value="UniProtKB-UniRule"/>
</dbReference>
<name>A0A3A8IGU4_9BACT</name>
<dbReference type="OrthoDB" id="270177at2"/>
<evidence type="ECO:0000259" key="5">
    <source>
        <dbReference type="PROSITE" id="PS50977"/>
    </source>
</evidence>
<dbReference type="Gene3D" id="1.10.10.60">
    <property type="entry name" value="Homeodomain-like"/>
    <property type="match status" value="1"/>
</dbReference>
<feature type="DNA-binding region" description="H-T-H motif" evidence="4">
    <location>
        <begin position="29"/>
        <end position="48"/>
    </location>
</feature>
<dbReference type="InterPro" id="IPR036271">
    <property type="entry name" value="Tet_transcr_reg_TetR-rel_C_sf"/>
</dbReference>
<feature type="domain" description="HTH tetR-type" evidence="5">
    <location>
        <begin position="6"/>
        <end position="66"/>
    </location>
</feature>
<accession>A0A3A8IGU4</accession>
<dbReference type="SUPFAM" id="SSF46689">
    <property type="entry name" value="Homeodomain-like"/>
    <property type="match status" value="1"/>
</dbReference>
<evidence type="ECO:0000256" key="1">
    <source>
        <dbReference type="ARBA" id="ARBA00023015"/>
    </source>
</evidence>
<dbReference type="SUPFAM" id="SSF48498">
    <property type="entry name" value="Tetracyclin repressor-like, C-terminal domain"/>
    <property type="match status" value="1"/>
</dbReference>
<dbReference type="PANTHER" id="PTHR47506">
    <property type="entry name" value="TRANSCRIPTIONAL REGULATORY PROTEIN"/>
    <property type="match status" value="1"/>
</dbReference>
<gene>
    <name evidence="6" type="ORF">HMI49_09460</name>
</gene>
<dbReference type="Proteomes" id="UP000563426">
    <property type="component" value="Unassembled WGS sequence"/>
</dbReference>
<evidence type="ECO:0000313" key="6">
    <source>
        <dbReference type="EMBL" id="NOK33423.1"/>
    </source>
</evidence>
<organism evidence="6 7">
    <name type="scientific">Corallococcus exercitus</name>
    <dbReference type="NCBI Taxonomy" id="2316736"/>
    <lineage>
        <taxon>Bacteria</taxon>
        <taxon>Pseudomonadati</taxon>
        <taxon>Myxococcota</taxon>
        <taxon>Myxococcia</taxon>
        <taxon>Myxococcales</taxon>
        <taxon>Cystobacterineae</taxon>
        <taxon>Myxococcaceae</taxon>
        <taxon>Corallococcus</taxon>
    </lineage>
</organism>
<evidence type="ECO:0000256" key="4">
    <source>
        <dbReference type="PROSITE-ProRule" id="PRU00335"/>
    </source>
</evidence>
<dbReference type="InterPro" id="IPR009057">
    <property type="entry name" value="Homeodomain-like_sf"/>
</dbReference>
<sequence>MARTKEFDRDEAVRRAMQVFWEQGYEATSTDDLLRAMGIGRQSMYDTFGDKHGLYLEALRAYQAEYSANLMECLRAHPSPLGAIREFLLSIPNGTQKARARGCLSVNATAELAHADAEVATLLKTGGAVGHGALERVVKEAQRKGELSPKLDPRVAASFLLSTIGGLRLSAKAGTPPEALRDVVDFTLAGLKAQ</sequence>
<evidence type="ECO:0000256" key="2">
    <source>
        <dbReference type="ARBA" id="ARBA00023125"/>
    </source>
</evidence>
<dbReference type="RefSeq" id="WP_120526090.1">
    <property type="nucleotide sequence ID" value="NZ_JABFJV010000037.1"/>
</dbReference>
<keyword evidence="2 4" id="KW-0238">DNA-binding</keyword>
<dbReference type="Gene3D" id="1.10.357.10">
    <property type="entry name" value="Tetracycline Repressor, domain 2"/>
    <property type="match status" value="1"/>
</dbReference>
<proteinExistence type="predicted"/>
<dbReference type="AlphaFoldDB" id="A0A3A8IGU4"/>
<protein>
    <submittedName>
        <fullName evidence="6">TetR/AcrR family transcriptional regulator</fullName>
    </submittedName>
</protein>
<keyword evidence="7" id="KW-1185">Reference proteome</keyword>
<comment type="caution">
    <text evidence="6">The sequence shown here is derived from an EMBL/GenBank/DDBJ whole genome shotgun (WGS) entry which is preliminary data.</text>
</comment>
<reference evidence="6 7" key="1">
    <citation type="submission" date="2020-05" db="EMBL/GenBank/DDBJ databases">
        <authorList>
            <person name="Whitworth D."/>
        </authorList>
    </citation>
    <scope>NUCLEOTIDE SEQUENCE [LARGE SCALE GENOMIC DNA]</scope>
    <source>
        <strain evidence="6 7">AB043B</strain>
    </source>
</reference>
<dbReference type="PROSITE" id="PS50977">
    <property type="entry name" value="HTH_TETR_2"/>
    <property type="match status" value="1"/>
</dbReference>
<dbReference type="InterPro" id="IPR001647">
    <property type="entry name" value="HTH_TetR"/>
</dbReference>